<dbReference type="Proteomes" id="UP000074247">
    <property type="component" value="Unassembled WGS sequence"/>
</dbReference>
<comment type="caution">
    <text evidence="2">The sequence shown here is derived from an EMBL/GenBank/DDBJ whole genome shotgun (WGS) entry which is preliminary data.</text>
</comment>
<evidence type="ECO:0000256" key="1">
    <source>
        <dbReference type="SAM" id="MobiDB-lite"/>
    </source>
</evidence>
<dbReference type="EMBL" id="AGQS02004788">
    <property type="protein sequence ID" value="KYF43007.1"/>
    <property type="molecule type" value="Genomic_DNA"/>
</dbReference>
<feature type="non-terminal residue" evidence="2">
    <location>
        <position position="1"/>
    </location>
</feature>
<gene>
    <name evidence="2" type="ORF">TGARI_237450B</name>
</gene>
<accession>A0A139XW33</accession>
<dbReference type="AlphaFoldDB" id="A0A139XW33"/>
<evidence type="ECO:0000313" key="2">
    <source>
        <dbReference type="EMBL" id="KYF43007.1"/>
    </source>
</evidence>
<evidence type="ECO:0000313" key="3">
    <source>
        <dbReference type="Proteomes" id="UP000074247"/>
    </source>
</evidence>
<reference evidence="2 3" key="1">
    <citation type="journal article" date="2016" name="Nat. Commun.">
        <title>Local admixture of amplified and diversified secreted pathogenesis determinants shapes mosaic Toxoplasma gondii genomes.</title>
        <authorList>
            <person name="Lorenzi H."/>
            <person name="Khan A."/>
            <person name="Behnke M.S."/>
            <person name="Namasivayam S."/>
            <person name="Swapna L.S."/>
            <person name="Hadjithomas M."/>
            <person name="Karamycheva S."/>
            <person name="Pinney D."/>
            <person name="Brunk B.P."/>
            <person name="Ajioka J.W."/>
            <person name="Ajzenberg D."/>
            <person name="Boothroyd J.C."/>
            <person name="Boyle J.P."/>
            <person name="Darde M.L."/>
            <person name="Diaz-Miranda M.A."/>
            <person name="Dubey J.P."/>
            <person name="Fritz H.M."/>
            <person name="Gennari S.M."/>
            <person name="Gregory B.D."/>
            <person name="Kim K."/>
            <person name="Saeij J.P."/>
            <person name="Su C."/>
            <person name="White M.W."/>
            <person name="Zhu X.Q."/>
            <person name="Howe D.K."/>
            <person name="Rosenthal B.M."/>
            <person name="Grigg M.E."/>
            <person name="Parkinson J."/>
            <person name="Liu L."/>
            <person name="Kissinger J.C."/>
            <person name="Roos D.S."/>
            <person name="Sibley L.D."/>
        </authorList>
    </citation>
    <scope>NUCLEOTIDE SEQUENCE [LARGE SCALE GENOMIC DNA]</scope>
    <source>
        <strain evidence="2 3">ARI</strain>
    </source>
</reference>
<protein>
    <submittedName>
        <fullName evidence="2">Uncharacterized protein</fullName>
    </submittedName>
</protein>
<name>A0A139XW33_TOXGO</name>
<feature type="region of interest" description="Disordered" evidence="1">
    <location>
        <begin position="1"/>
        <end position="36"/>
    </location>
</feature>
<dbReference type="VEuPathDB" id="ToxoDB:TGARI_237450B"/>
<feature type="non-terminal residue" evidence="2">
    <location>
        <position position="87"/>
    </location>
</feature>
<proteinExistence type="predicted"/>
<organism evidence="2 3">
    <name type="scientific">Toxoplasma gondii ARI</name>
    <dbReference type="NCBI Taxonomy" id="1074872"/>
    <lineage>
        <taxon>Eukaryota</taxon>
        <taxon>Sar</taxon>
        <taxon>Alveolata</taxon>
        <taxon>Apicomplexa</taxon>
        <taxon>Conoidasida</taxon>
        <taxon>Coccidia</taxon>
        <taxon>Eucoccidiorida</taxon>
        <taxon>Eimeriorina</taxon>
        <taxon>Sarcocystidae</taxon>
        <taxon>Toxoplasma</taxon>
    </lineage>
</organism>
<sequence>VPAVHKLVPPAGSHACTSPTGGRYGPSSGGISSRKASVLSPLSRGLSISFSTSPCPRNFRRELVQRQSSRLSVCNSNLVLSVASLQW</sequence>